<dbReference type="Proteomes" id="UP000184052">
    <property type="component" value="Unassembled WGS sequence"/>
</dbReference>
<dbReference type="SUPFAM" id="SSF109604">
    <property type="entry name" value="HD-domain/PDEase-like"/>
    <property type="match status" value="1"/>
</dbReference>
<dbReference type="InterPro" id="IPR003607">
    <property type="entry name" value="HD/PDEase_dom"/>
</dbReference>
<evidence type="ECO:0000313" key="4">
    <source>
        <dbReference type="Proteomes" id="UP000184052"/>
    </source>
</evidence>
<dbReference type="CDD" id="cd00077">
    <property type="entry name" value="HDc"/>
    <property type="match status" value="1"/>
</dbReference>
<dbReference type="Pfam" id="PF01336">
    <property type="entry name" value="tRNA_anti-codon"/>
    <property type="match status" value="1"/>
</dbReference>
<dbReference type="GO" id="GO:0016787">
    <property type="term" value="F:hydrolase activity"/>
    <property type="evidence" value="ECO:0007669"/>
    <property type="project" value="UniProtKB-KW"/>
</dbReference>
<dbReference type="InterPro" id="IPR004365">
    <property type="entry name" value="NA-bd_OB_tRNA"/>
</dbReference>
<name>A0A1M6K2D6_9FIRM</name>
<evidence type="ECO:0000259" key="2">
    <source>
        <dbReference type="SMART" id="SM00471"/>
    </source>
</evidence>
<dbReference type="RefSeq" id="WP_073050173.1">
    <property type="nucleotide sequence ID" value="NZ_FQZL01000024.1"/>
</dbReference>
<dbReference type="InterPro" id="IPR012340">
    <property type="entry name" value="NA-bd_OB-fold"/>
</dbReference>
<organism evidence="3 4">
    <name type="scientific">Dethiosulfatibacter aminovorans DSM 17477</name>
    <dbReference type="NCBI Taxonomy" id="1121476"/>
    <lineage>
        <taxon>Bacteria</taxon>
        <taxon>Bacillati</taxon>
        <taxon>Bacillota</taxon>
        <taxon>Tissierellia</taxon>
        <taxon>Dethiosulfatibacter</taxon>
    </lineage>
</organism>
<protein>
    <submittedName>
        <fullName evidence="3">3'-5' exoribonuclease</fullName>
    </submittedName>
</protein>
<dbReference type="InterPro" id="IPR006674">
    <property type="entry name" value="HD_domain"/>
</dbReference>
<dbReference type="GO" id="GO:0003676">
    <property type="term" value="F:nucleic acid binding"/>
    <property type="evidence" value="ECO:0007669"/>
    <property type="project" value="InterPro"/>
</dbReference>
<dbReference type="InterPro" id="IPR050798">
    <property type="entry name" value="YhaM_exoribonuc/phosphodiest"/>
</dbReference>
<dbReference type="PANTHER" id="PTHR37294">
    <property type="entry name" value="3'-5' EXORIBONUCLEASE YHAM"/>
    <property type="match status" value="1"/>
</dbReference>
<proteinExistence type="predicted"/>
<dbReference type="OrthoDB" id="9778453at2"/>
<keyword evidence="1" id="KW-0378">Hydrolase</keyword>
<dbReference type="GO" id="GO:0031125">
    <property type="term" value="P:rRNA 3'-end processing"/>
    <property type="evidence" value="ECO:0007669"/>
    <property type="project" value="TreeGrafter"/>
</dbReference>
<dbReference type="SUPFAM" id="SSF50249">
    <property type="entry name" value="Nucleic acid-binding proteins"/>
    <property type="match status" value="1"/>
</dbReference>
<dbReference type="Gene3D" id="1.10.3210.10">
    <property type="entry name" value="Hypothetical protein af1432"/>
    <property type="match status" value="1"/>
</dbReference>
<accession>A0A1M6K2D6</accession>
<dbReference type="EMBL" id="FQZL01000024">
    <property type="protein sequence ID" value="SHJ53080.1"/>
    <property type="molecule type" value="Genomic_DNA"/>
</dbReference>
<evidence type="ECO:0000256" key="1">
    <source>
        <dbReference type="ARBA" id="ARBA00022801"/>
    </source>
</evidence>
<sequence length="335" mass="38503">MKNKFVMELKPGMKVDDIFMVKNSDTKTDKNGNYYLDMTVSDNSGDIVCRKFRATNEEIECAKVGKVLKISGMVKEYNGNINFNANTMECIYEDQYNILDFIAAAPIKPENMLSEIKVFINKIQNKEIRKVVIEILSIYKDKLMYYPAAKANHHSIKSGLLYHMLRMLKTGEAIGSVYENINMDLVYAGVLLHDICKIEEMDSNAFGVVEDYTMEGKLLGHIVMGIKIIEKVADKLQVESEIKIILEHLLLTHHYEPEYGSPKKPMFLEAEILHYLDIIDARVFDFEKALKGVEPGNFSDRVWVLDNRTIYNTVYDKEQEIKEISAGEQLRISQE</sequence>
<reference evidence="3 4" key="1">
    <citation type="submission" date="2016-11" db="EMBL/GenBank/DDBJ databases">
        <authorList>
            <person name="Jaros S."/>
            <person name="Januszkiewicz K."/>
            <person name="Wedrychowicz H."/>
        </authorList>
    </citation>
    <scope>NUCLEOTIDE SEQUENCE [LARGE SCALE GENOMIC DNA]</scope>
    <source>
        <strain evidence="3 4">DSM 17477</strain>
    </source>
</reference>
<dbReference type="STRING" id="1121476.SAMN02745751_02782"/>
<evidence type="ECO:0000313" key="3">
    <source>
        <dbReference type="EMBL" id="SHJ53080.1"/>
    </source>
</evidence>
<dbReference type="Gene3D" id="2.40.50.140">
    <property type="entry name" value="Nucleic acid-binding proteins"/>
    <property type="match status" value="1"/>
</dbReference>
<keyword evidence="4" id="KW-1185">Reference proteome</keyword>
<feature type="domain" description="HD/PDEase" evidence="2">
    <location>
        <begin position="156"/>
        <end position="291"/>
    </location>
</feature>
<dbReference type="PANTHER" id="PTHR37294:SF1">
    <property type="entry name" value="3'-5' EXORIBONUCLEASE YHAM"/>
    <property type="match status" value="1"/>
</dbReference>
<dbReference type="Pfam" id="PF01966">
    <property type="entry name" value="HD"/>
    <property type="match status" value="1"/>
</dbReference>
<dbReference type="SMART" id="SM00471">
    <property type="entry name" value="HDc"/>
    <property type="match status" value="1"/>
</dbReference>
<dbReference type="AlphaFoldDB" id="A0A1M6K2D6"/>
<gene>
    <name evidence="3" type="ORF">SAMN02745751_02782</name>
</gene>